<dbReference type="PANTHER" id="PTHR36573:SF1">
    <property type="entry name" value="INTERMEMBRANE PHOSPHOLIPID TRANSPORT SYSTEM BINDING PROTEIN MLAC"/>
    <property type="match status" value="1"/>
</dbReference>
<dbReference type="InterPro" id="IPR042245">
    <property type="entry name" value="Tgt2/MlaC_sf"/>
</dbReference>
<feature type="chain" id="PRO_5015336406" evidence="1">
    <location>
        <begin position="27"/>
        <end position="198"/>
    </location>
</feature>
<evidence type="ECO:0000256" key="1">
    <source>
        <dbReference type="SAM" id="SignalP"/>
    </source>
</evidence>
<keyword evidence="1" id="KW-0732">Signal</keyword>
<proteinExistence type="predicted"/>
<evidence type="ECO:0000313" key="2">
    <source>
        <dbReference type="EMBL" id="SPH16733.1"/>
    </source>
</evidence>
<dbReference type="InterPro" id="IPR008869">
    <property type="entry name" value="MlaC/ttg2D"/>
</dbReference>
<reference evidence="2 3" key="1">
    <citation type="submission" date="2018-03" db="EMBL/GenBank/DDBJ databases">
        <authorList>
            <person name="Keele B.F."/>
        </authorList>
    </citation>
    <scope>NUCLEOTIDE SEQUENCE [LARGE SCALE GENOMIC DNA]</scope>
    <source>
        <strain evidence="2 3">CECT 8626</strain>
    </source>
</reference>
<dbReference type="EMBL" id="OMOQ01000001">
    <property type="protein sequence ID" value="SPH16733.1"/>
    <property type="molecule type" value="Genomic_DNA"/>
</dbReference>
<dbReference type="Gene3D" id="3.10.450.710">
    <property type="entry name" value="Tgt2/MlaC"/>
    <property type="match status" value="1"/>
</dbReference>
<dbReference type="InterPro" id="IPR006311">
    <property type="entry name" value="TAT_signal"/>
</dbReference>
<dbReference type="PANTHER" id="PTHR36573">
    <property type="entry name" value="INTERMEMBRANE PHOSPHOLIPID TRANSPORT SYSTEM BINDING PROTEIN MLAC"/>
    <property type="match status" value="1"/>
</dbReference>
<keyword evidence="3" id="KW-1185">Reference proteome</keyword>
<dbReference type="RefSeq" id="WP_108851248.1">
    <property type="nucleotide sequence ID" value="NZ_OMOQ01000001.1"/>
</dbReference>
<sequence>MDNSLTRRRFIAATSAAAVLPGAAFAFNVNDAQALVGRLVDEVNTVINSGKSEGAMYKDFERIFARYADVRFIAQSSLGPAGRSAGSAELAAYIKAFQGYIARKYGRRFREFIGGRIEVKDARPLKSFFEVRSVAHLRGQSPFRVDWHVFEKSGKRLFFNIIIEGVNMLAAERTEITAMLDRRRGDISALAADLRRAG</sequence>
<dbReference type="AlphaFoldDB" id="A0A2R8B2D9"/>
<dbReference type="Pfam" id="PF05494">
    <property type="entry name" value="MlaC"/>
    <property type="match status" value="1"/>
</dbReference>
<dbReference type="PROSITE" id="PS51318">
    <property type="entry name" value="TAT"/>
    <property type="match status" value="1"/>
</dbReference>
<gene>
    <name evidence="2" type="primary">mlaC</name>
    <name evidence="2" type="ORF">DEA8626_00244</name>
</gene>
<organism evidence="2 3">
    <name type="scientific">Albidovulum aquaemixtae</name>
    <dbReference type="NCBI Taxonomy" id="1542388"/>
    <lineage>
        <taxon>Bacteria</taxon>
        <taxon>Pseudomonadati</taxon>
        <taxon>Pseudomonadota</taxon>
        <taxon>Alphaproteobacteria</taxon>
        <taxon>Rhodobacterales</taxon>
        <taxon>Paracoccaceae</taxon>
        <taxon>Albidovulum</taxon>
    </lineage>
</organism>
<protein>
    <submittedName>
        <fullName evidence="2">Putative phospholipid-binding protein MlaC</fullName>
    </submittedName>
</protein>
<feature type="signal peptide" evidence="1">
    <location>
        <begin position="1"/>
        <end position="26"/>
    </location>
</feature>
<evidence type="ECO:0000313" key="3">
    <source>
        <dbReference type="Proteomes" id="UP000244924"/>
    </source>
</evidence>
<name>A0A2R8B2D9_9RHOB</name>
<dbReference type="Proteomes" id="UP000244924">
    <property type="component" value="Unassembled WGS sequence"/>
</dbReference>
<accession>A0A2R8B2D9</accession>
<dbReference type="OrthoDB" id="7839352at2"/>